<dbReference type="Pfam" id="PF00582">
    <property type="entry name" value="Usp"/>
    <property type="match status" value="2"/>
</dbReference>
<dbReference type="AlphaFoldDB" id="A0A2S0KDP5"/>
<dbReference type="EMBL" id="CP027433">
    <property type="protein sequence ID" value="AVL99799.1"/>
    <property type="molecule type" value="Genomic_DNA"/>
</dbReference>
<comment type="similarity">
    <text evidence="1">Belongs to the universal stress protein A family.</text>
</comment>
<organism evidence="5 6">
    <name type="scientific">Gordonia iterans</name>
    <dbReference type="NCBI Taxonomy" id="1004901"/>
    <lineage>
        <taxon>Bacteria</taxon>
        <taxon>Bacillati</taxon>
        <taxon>Actinomycetota</taxon>
        <taxon>Actinomycetes</taxon>
        <taxon>Mycobacteriales</taxon>
        <taxon>Gordoniaceae</taxon>
        <taxon>Gordonia</taxon>
    </lineage>
</organism>
<dbReference type="GO" id="GO:0005524">
    <property type="term" value="F:ATP binding"/>
    <property type="evidence" value="ECO:0007669"/>
    <property type="project" value="UniProtKB-KW"/>
</dbReference>
<reference evidence="5 6" key="1">
    <citation type="submission" date="2018-03" db="EMBL/GenBank/DDBJ databases">
        <title>Characteristics and genome of n-alkane degrading marine bacteria Gordonia iterans isolated from crude oil contaminated in Tae-an, South Korea.</title>
        <authorList>
            <person name="Lee S.-S."/>
            <person name="Kim H."/>
        </authorList>
    </citation>
    <scope>NUCLEOTIDE SEQUENCE [LARGE SCALE GENOMIC DNA]</scope>
    <source>
        <strain evidence="5 6">Co17</strain>
    </source>
</reference>
<keyword evidence="6" id="KW-1185">Reference proteome</keyword>
<dbReference type="PANTHER" id="PTHR46268">
    <property type="entry name" value="STRESS RESPONSE PROTEIN NHAX"/>
    <property type="match status" value="1"/>
</dbReference>
<dbReference type="InterPro" id="IPR014729">
    <property type="entry name" value="Rossmann-like_a/b/a_fold"/>
</dbReference>
<dbReference type="PANTHER" id="PTHR46268:SF27">
    <property type="entry name" value="UNIVERSAL STRESS PROTEIN RV2623"/>
    <property type="match status" value="1"/>
</dbReference>
<evidence type="ECO:0000313" key="5">
    <source>
        <dbReference type="EMBL" id="AVL99799.1"/>
    </source>
</evidence>
<keyword evidence="2" id="KW-0547">Nucleotide-binding</keyword>
<evidence type="ECO:0000256" key="3">
    <source>
        <dbReference type="ARBA" id="ARBA00022840"/>
    </source>
</evidence>
<dbReference type="OrthoDB" id="3174546at2"/>
<evidence type="ECO:0000259" key="4">
    <source>
        <dbReference type="Pfam" id="PF00582"/>
    </source>
</evidence>
<evidence type="ECO:0000256" key="1">
    <source>
        <dbReference type="ARBA" id="ARBA00008791"/>
    </source>
</evidence>
<dbReference type="SUPFAM" id="SSF52402">
    <property type="entry name" value="Adenine nucleotide alpha hydrolases-like"/>
    <property type="match status" value="2"/>
</dbReference>
<dbReference type="KEGG" id="git:C6V83_05400"/>
<gene>
    <name evidence="5" type="ORF">C6V83_05400</name>
</gene>
<evidence type="ECO:0000313" key="6">
    <source>
        <dbReference type="Proteomes" id="UP000239814"/>
    </source>
</evidence>
<dbReference type="InterPro" id="IPR006015">
    <property type="entry name" value="Universal_stress_UspA"/>
</dbReference>
<evidence type="ECO:0000256" key="2">
    <source>
        <dbReference type="ARBA" id="ARBA00022741"/>
    </source>
</evidence>
<proteinExistence type="inferred from homology"/>
<feature type="domain" description="UspA" evidence="4">
    <location>
        <begin position="3"/>
        <end position="140"/>
    </location>
</feature>
<dbReference type="InterPro" id="IPR006016">
    <property type="entry name" value="UspA"/>
</dbReference>
<protein>
    <submittedName>
        <fullName evidence="5">Universal stress protein</fullName>
    </submittedName>
</protein>
<sequence>MSVILVGVDGSAEAVNAVRWAAQTAKLEGADLKIVSAYTTTTSDYAPGLVIPQDVIDAIRGEVSKYVQDAAKVADEAAPGITIHGSIAEGDAAHVMIDFSNDAEMVVLGSRGLGGFKGLFLGSVSTSVAAHAKSKVVIVPTDAKLNDGPVVVGVDDSKISDPAVAEAYRQADLRKAQLIAVHTWTPLDADALHGFGLSAEEIEQMSEQAVEAVAERMAGYGTDYPDVQVERVVIPEEPGKAILDTADDTASLIVMGSRGRGGFTGLLLGSRSQKVLHHAKVPVMIVRHKS</sequence>
<accession>A0A2S0KDP5</accession>
<dbReference type="RefSeq" id="WP_105941531.1">
    <property type="nucleotide sequence ID" value="NZ_CP027433.1"/>
</dbReference>
<keyword evidence="3" id="KW-0067">ATP-binding</keyword>
<feature type="domain" description="UspA" evidence="4">
    <location>
        <begin position="149"/>
        <end position="287"/>
    </location>
</feature>
<name>A0A2S0KDP5_9ACTN</name>
<dbReference type="Gene3D" id="3.40.50.620">
    <property type="entry name" value="HUPs"/>
    <property type="match status" value="2"/>
</dbReference>
<dbReference type="PRINTS" id="PR01438">
    <property type="entry name" value="UNVRSLSTRESS"/>
</dbReference>
<dbReference type="Proteomes" id="UP000239814">
    <property type="component" value="Chromosome"/>
</dbReference>